<dbReference type="OrthoDB" id="19439at2759"/>
<evidence type="ECO:0000256" key="3">
    <source>
        <dbReference type="ARBA" id="ARBA00022980"/>
    </source>
</evidence>
<evidence type="ECO:0000313" key="9">
    <source>
        <dbReference type="Proteomes" id="UP001151699"/>
    </source>
</evidence>
<accession>A0A9Q0MKJ7</accession>
<dbReference type="GO" id="GO:0006412">
    <property type="term" value="P:translation"/>
    <property type="evidence" value="ECO:0007669"/>
    <property type="project" value="InterPro"/>
</dbReference>
<comment type="caution">
    <text evidence="8">The sequence shown here is derived from an EMBL/GenBank/DDBJ whole genome shotgun (WGS) entry which is preliminary data.</text>
</comment>
<dbReference type="Gene3D" id="3.30.780.10">
    <property type="entry name" value="SUI1-like domain"/>
    <property type="match status" value="1"/>
</dbReference>
<keyword evidence="4" id="KW-0496">Mitochondrion</keyword>
<keyword evidence="9" id="KW-1185">Reference proteome</keyword>
<dbReference type="InterPro" id="IPR007740">
    <property type="entry name" value="Ribosomal_mL49"/>
</dbReference>
<comment type="subcellular location">
    <subcellularLocation>
        <location evidence="1">Mitochondrion</location>
    </subcellularLocation>
</comment>
<evidence type="ECO:0000256" key="1">
    <source>
        <dbReference type="ARBA" id="ARBA00004173"/>
    </source>
</evidence>
<organism evidence="8 9">
    <name type="scientific">Pseudolycoriella hygida</name>
    <dbReference type="NCBI Taxonomy" id="35572"/>
    <lineage>
        <taxon>Eukaryota</taxon>
        <taxon>Metazoa</taxon>
        <taxon>Ecdysozoa</taxon>
        <taxon>Arthropoda</taxon>
        <taxon>Hexapoda</taxon>
        <taxon>Insecta</taxon>
        <taxon>Pterygota</taxon>
        <taxon>Neoptera</taxon>
        <taxon>Endopterygota</taxon>
        <taxon>Diptera</taxon>
        <taxon>Nematocera</taxon>
        <taxon>Sciaroidea</taxon>
        <taxon>Sciaridae</taxon>
        <taxon>Pseudolycoriella</taxon>
    </lineage>
</organism>
<dbReference type="Proteomes" id="UP001151699">
    <property type="component" value="Unassembled WGS sequence"/>
</dbReference>
<keyword evidence="5" id="KW-0687">Ribonucleoprotein</keyword>
<evidence type="ECO:0000256" key="7">
    <source>
        <dbReference type="ARBA" id="ARBA00035545"/>
    </source>
</evidence>
<dbReference type="Pfam" id="PF05046">
    <property type="entry name" value="Img2"/>
    <property type="match status" value="1"/>
</dbReference>
<sequence length="207" mass="24154">MPLHMRPKKNMASGVLNSLQSFSTISAKMIKLTSATQGKYIWPALRQTLLPVTTILRPSVRNSNFRSSAPVESIDQYPQVEVLKNPPEWKYVERILRKPLVPEPQPKSEYPSGWRPQTNLNHPYFVARTKNYMIPVYMNAYFRGTRRITKLRRVQGDIWLLERELRQCIEKRIGKSIATRVNELSGQIWFRGDYCTIISEFLMKKGL</sequence>
<dbReference type="GO" id="GO:0003735">
    <property type="term" value="F:structural constituent of ribosome"/>
    <property type="evidence" value="ECO:0007669"/>
    <property type="project" value="InterPro"/>
</dbReference>
<dbReference type="GO" id="GO:0005762">
    <property type="term" value="C:mitochondrial large ribosomal subunit"/>
    <property type="evidence" value="ECO:0007669"/>
    <property type="project" value="TreeGrafter"/>
</dbReference>
<gene>
    <name evidence="8" type="primary">mRpL49</name>
    <name evidence="8" type="ORF">Bhyg_16576</name>
</gene>
<dbReference type="FunFam" id="3.30.780.10:FF:000009">
    <property type="entry name" value="39S ribosomal protein L49, mitochondrial"/>
    <property type="match status" value="1"/>
</dbReference>
<keyword evidence="3 8" id="KW-0689">Ribosomal protein</keyword>
<evidence type="ECO:0000256" key="6">
    <source>
        <dbReference type="ARBA" id="ARBA00035191"/>
    </source>
</evidence>
<comment type="similarity">
    <text evidence="2">Belongs to the mitochondrion-specific ribosomal protein mL49 family.</text>
</comment>
<evidence type="ECO:0000256" key="5">
    <source>
        <dbReference type="ARBA" id="ARBA00023274"/>
    </source>
</evidence>
<dbReference type="PANTHER" id="PTHR13477">
    <property type="entry name" value="MITOCHONDRIAL 39S RIBOSOMAL PROTEIN L49"/>
    <property type="match status" value="1"/>
</dbReference>
<dbReference type="AlphaFoldDB" id="A0A9Q0MKJ7"/>
<protein>
    <recommendedName>
        <fullName evidence="6">Large ribosomal subunit protein mL49</fullName>
    </recommendedName>
    <alternativeName>
        <fullName evidence="7">39S ribosomal protein L49, mitochondrial</fullName>
    </alternativeName>
</protein>
<reference evidence="8" key="1">
    <citation type="submission" date="2022-07" db="EMBL/GenBank/DDBJ databases">
        <authorList>
            <person name="Trinca V."/>
            <person name="Uliana J.V.C."/>
            <person name="Torres T.T."/>
            <person name="Ward R.J."/>
            <person name="Monesi N."/>
        </authorList>
    </citation>
    <scope>NUCLEOTIDE SEQUENCE</scope>
    <source>
        <strain evidence="8">HSMRA1968</strain>
        <tissue evidence="8">Whole embryos</tissue>
    </source>
</reference>
<dbReference type="PANTHER" id="PTHR13477:SF0">
    <property type="entry name" value="LARGE RIBOSOMAL SUBUNIT PROTEIN ML49"/>
    <property type="match status" value="1"/>
</dbReference>
<evidence type="ECO:0000313" key="8">
    <source>
        <dbReference type="EMBL" id="KAJ6633240.1"/>
    </source>
</evidence>
<name>A0A9Q0MKJ7_9DIPT</name>
<evidence type="ECO:0000256" key="2">
    <source>
        <dbReference type="ARBA" id="ARBA00005677"/>
    </source>
</evidence>
<dbReference type="EMBL" id="WJQU01002133">
    <property type="protein sequence ID" value="KAJ6633240.1"/>
    <property type="molecule type" value="Genomic_DNA"/>
</dbReference>
<proteinExistence type="inferred from homology"/>
<evidence type="ECO:0000256" key="4">
    <source>
        <dbReference type="ARBA" id="ARBA00023128"/>
    </source>
</evidence>